<dbReference type="InterPro" id="IPR051495">
    <property type="entry name" value="Epithelial_Barrier/Signaling"/>
</dbReference>
<feature type="disulfide bond" evidence="6">
    <location>
        <begin position="472"/>
        <end position="481"/>
    </location>
</feature>
<feature type="domain" description="EGF-like" evidence="8">
    <location>
        <begin position="393"/>
        <end position="429"/>
    </location>
</feature>
<evidence type="ECO:0000256" key="5">
    <source>
        <dbReference type="ARBA" id="ARBA00023180"/>
    </source>
</evidence>
<evidence type="ECO:0000256" key="1">
    <source>
        <dbReference type="ARBA" id="ARBA00022536"/>
    </source>
</evidence>
<feature type="disulfide bond" evidence="6">
    <location>
        <begin position="305"/>
        <end position="314"/>
    </location>
</feature>
<feature type="domain" description="NIDO" evidence="9">
    <location>
        <begin position="109"/>
        <end position="264"/>
    </location>
</feature>
<dbReference type="FunFam" id="2.10.25.10:FF:000122">
    <property type="entry name" value="Protein crumbs homolog 2"/>
    <property type="match status" value="1"/>
</dbReference>
<dbReference type="PROSITE" id="PS50026">
    <property type="entry name" value="EGF_3"/>
    <property type="match status" value="5"/>
</dbReference>
<dbReference type="GO" id="GO:0007160">
    <property type="term" value="P:cell-matrix adhesion"/>
    <property type="evidence" value="ECO:0007669"/>
    <property type="project" value="InterPro"/>
</dbReference>
<evidence type="ECO:0000256" key="3">
    <source>
        <dbReference type="ARBA" id="ARBA00022737"/>
    </source>
</evidence>
<feature type="domain" description="EGF-like" evidence="8">
    <location>
        <begin position="274"/>
        <end position="315"/>
    </location>
</feature>
<dbReference type="EMBL" id="JADWDJ010000009">
    <property type="protein sequence ID" value="KAG5276209.1"/>
    <property type="molecule type" value="Genomic_DNA"/>
</dbReference>
<comment type="caution">
    <text evidence="10">The sequence shown here is derived from an EMBL/GenBank/DDBJ whole genome shotgun (WGS) entry which is preliminary data.</text>
</comment>
<sequence length="580" mass="62759">MGLRARPVTGCLWCLWCCLLWLDRPGGARAAVPLEDFYPFGQDEGDTQTVAQDDGGSGLQEISVAFPFFGDRHMGLYVNNNGLVSFLREVSQFTPVAFPIAGDRRVVAPFWADVDNRRAGMVFYRESKDPAILKRATDDIRGYFPEFPEFMTSWVLIATWHEVTFFGGSAITPVNTFQVVLITDGELSFTIFQYHNITWTTGMHASSGGDLAGLGGIAAQAGFNAGDGKRYFNIPGSRTDDVVEVEDTTNVGYPGRWVFRIDNAHVQVGSCNDSASVCPHLRPCLNGGRCIDDCIKGNPSFTCSCLAGFTGRRCQIEVDECASYPCQNGGTCIDSVNSFTCLCPAGFTGSLCETDIDECQSDPCLNGADCVQGVDKFTCVCVPGYTGPLCETDINDCEPMPCLNGGGCTDLVNNYTCTCTTGFIGRHCETELMVVAPTNASAEAENQTVSCEGEDCRKVCEYISPGNYNCTCRAGYYGDDCEGVFSTLSEMMLASQCLAAVAYWLGLRACNRRVAGSIPDPVGKMWAGEVVEHGSPMPTSTAEVPLSKAPNPSLLPEHRCSRQLTAPGMLARRLGRAMRR</sequence>
<dbReference type="SMART" id="SM00181">
    <property type="entry name" value="EGF"/>
    <property type="match status" value="5"/>
</dbReference>
<dbReference type="PROSITE" id="PS01186">
    <property type="entry name" value="EGF_2"/>
    <property type="match status" value="5"/>
</dbReference>
<feature type="domain" description="EGF-like" evidence="8">
    <location>
        <begin position="317"/>
        <end position="353"/>
    </location>
</feature>
<feature type="disulfide bond" evidence="6">
    <location>
        <begin position="419"/>
        <end position="428"/>
    </location>
</feature>
<evidence type="ECO:0008006" key="12">
    <source>
        <dbReference type="Google" id="ProtNLM"/>
    </source>
</evidence>
<name>A0AAV6GN06_9TELE</name>
<dbReference type="FunFam" id="2.10.25.10:FF:000123">
    <property type="entry name" value="Crumbs homolog 1 (Drosophila)"/>
    <property type="match status" value="2"/>
</dbReference>
<organism evidence="10 11">
    <name type="scientific">Alosa alosa</name>
    <name type="common">allis shad</name>
    <dbReference type="NCBI Taxonomy" id="278164"/>
    <lineage>
        <taxon>Eukaryota</taxon>
        <taxon>Metazoa</taxon>
        <taxon>Chordata</taxon>
        <taxon>Craniata</taxon>
        <taxon>Vertebrata</taxon>
        <taxon>Euteleostomi</taxon>
        <taxon>Actinopterygii</taxon>
        <taxon>Neopterygii</taxon>
        <taxon>Teleostei</taxon>
        <taxon>Clupei</taxon>
        <taxon>Clupeiformes</taxon>
        <taxon>Clupeoidei</taxon>
        <taxon>Clupeidae</taxon>
        <taxon>Alosa</taxon>
    </lineage>
</organism>
<feature type="domain" description="EGF-like" evidence="8">
    <location>
        <begin position="355"/>
        <end position="391"/>
    </location>
</feature>
<evidence type="ECO:0000313" key="10">
    <source>
        <dbReference type="EMBL" id="KAG5276209.1"/>
    </source>
</evidence>
<dbReference type="AlphaFoldDB" id="A0AAV6GN06"/>
<evidence type="ECO:0000256" key="7">
    <source>
        <dbReference type="SAM" id="SignalP"/>
    </source>
</evidence>
<dbReference type="Gene3D" id="2.10.25.10">
    <property type="entry name" value="Laminin"/>
    <property type="match status" value="4"/>
</dbReference>
<reference evidence="10" key="1">
    <citation type="submission" date="2020-10" db="EMBL/GenBank/DDBJ databases">
        <title>Chromosome-scale genome assembly of the Allis shad, Alosa alosa.</title>
        <authorList>
            <person name="Margot Z."/>
            <person name="Christophe K."/>
            <person name="Cabau C."/>
            <person name="Louis A."/>
            <person name="Berthelot C."/>
            <person name="Parey E."/>
            <person name="Roest Crollius H."/>
            <person name="Montfort J."/>
            <person name="Robinson-Rechavi M."/>
            <person name="Bucao C."/>
            <person name="Bouchez O."/>
            <person name="Gislard M."/>
            <person name="Lluch J."/>
            <person name="Milhes M."/>
            <person name="Lampietro C."/>
            <person name="Lopez Roques C."/>
            <person name="Donnadieu C."/>
            <person name="Braasch I."/>
            <person name="Desvignes T."/>
            <person name="Postlethwait J."/>
            <person name="Bobe J."/>
            <person name="Guiguen Y."/>
        </authorList>
    </citation>
    <scope>NUCLEOTIDE SEQUENCE</scope>
    <source>
        <strain evidence="10">M-15738</strain>
        <tissue evidence="10">Blood</tissue>
    </source>
</reference>
<gene>
    <name evidence="10" type="ORF">AALO_G00129220</name>
</gene>
<dbReference type="InterPro" id="IPR001881">
    <property type="entry name" value="EGF-like_Ca-bd_dom"/>
</dbReference>
<feature type="domain" description="EGF-like" evidence="8">
    <location>
        <begin position="447"/>
        <end position="482"/>
    </location>
</feature>
<keyword evidence="11" id="KW-1185">Reference proteome</keyword>
<evidence type="ECO:0000256" key="4">
    <source>
        <dbReference type="ARBA" id="ARBA00023157"/>
    </source>
</evidence>
<feature type="signal peptide" evidence="7">
    <location>
        <begin position="1"/>
        <end position="30"/>
    </location>
</feature>
<keyword evidence="3" id="KW-0677">Repeat</keyword>
<keyword evidence="5" id="KW-0325">Glycoprotein</keyword>
<dbReference type="SMART" id="SM00179">
    <property type="entry name" value="EGF_CA"/>
    <property type="match status" value="4"/>
</dbReference>
<dbReference type="PROSITE" id="PS00022">
    <property type="entry name" value="EGF_1"/>
    <property type="match status" value="5"/>
</dbReference>
<dbReference type="PROSITE" id="PS51220">
    <property type="entry name" value="NIDO"/>
    <property type="match status" value="1"/>
</dbReference>
<keyword evidence="1 6" id="KW-0245">EGF-like domain</keyword>
<accession>A0AAV6GN06</accession>
<dbReference type="PROSITE" id="PS01187">
    <property type="entry name" value="EGF_CA"/>
    <property type="match status" value="2"/>
</dbReference>
<evidence type="ECO:0000256" key="6">
    <source>
        <dbReference type="PROSITE-ProRule" id="PRU00076"/>
    </source>
</evidence>
<comment type="caution">
    <text evidence="6">Lacks conserved residue(s) required for the propagation of feature annotation.</text>
</comment>
<evidence type="ECO:0000313" key="11">
    <source>
        <dbReference type="Proteomes" id="UP000823561"/>
    </source>
</evidence>
<keyword evidence="4 6" id="KW-1015">Disulfide bond</keyword>
<dbReference type="InterPro" id="IPR018097">
    <property type="entry name" value="EGF_Ca-bd_CS"/>
</dbReference>
<evidence type="ECO:0000256" key="2">
    <source>
        <dbReference type="ARBA" id="ARBA00022729"/>
    </source>
</evidence>
<feature type="disulfide bond" evidence="6">
    <location>
        <begin position="381"/>
        <end position="390"/>
    </location>
</feature>
<feature type="chain" id="PRO_5043619156" description="Sushi, nidogen and EGF-like domain-containing protein 1" evidence="7">
    <location>
        <begin position="31"/>
        <end position="580"/>
    </location>
</feature>
<dbReference type="PRINTS" id="PR00010">
    <property type="entry name" value="EGFBLOOD"/>
</dbReference>
<dbReference type="PANTHER" id="PTHR13802:SF59">
    <property type="entry name" value="SUSHI DOMAIN-CONTAINING PROTEIN 2"/>
    <property type="match status" value="1"/>
</dbReference>
<dbReference type="SMART" id="SM00539">
    <property type="entry name" value="NIDO"/>
    <property type="match status" value="1"/>
</dbReference>
<proteinExistence type="predicted"/>
<feature type="disulfide bond" evidence="6">
    <location>
        <begin position="343"/>
        <end position="352"/>
    </location>
</feature>
<keyword evidence="2 7" id="KW-0732">Signal</keyword>
<dbReference type="PROSITE" id="PS00010">
    <property type="entry name" value="ASX_HYDROXYL"/>
    <property type="match status" value="2"/>
</dbReference>
<dbReference type="InterPro" id="IPR000152">
    <property type="entry name" value="EGF-type_Asp/Asn_hydroxyl_site"/>
</dbReference>
<dbReference type="FunFam" id="2.10.25.10:FF:000213">
    <property type="entry name" value="sushi, nidogen and EGF-like domain-containing protein 1"/>
    <property type="match status" value="1"/>
</dbReference>
<evidence type="ECO:0000259" key="9">
    <source>
        <dbReference type="PROSITE" id="PS51220"/>
    </source>
</evidence>
<dbReference type="PANTHER" id="PTHR13802">
    <property type="entry name" value="MUCIN 4-RELATED"/>
    <property type="match status" value="1"/>
</dbReference>
<dbReference type="CDD" id="cd00054">
    <property type="entry name" value="EGF_CA"/>
    <property type="match status" value="4"/>
</dbReference>
<dbReference type="GO" id="GO:0005509">
    <property type="term" value="F:calcium ion binding"/>
    <property type="evidence" value="ECO:0007669"/>
    <property type="project" value="InterPro"/>
</dbReference>
<dbReference type="SUPFAM" id="SSF57196">
    <property type="entry name" value="EGF/Laminin"/>
    <property type="match status" value="4"/>
</dbReference>
<dbReference type="Pfam" id="PF06119">
    <property type="entry name" value="NIDO"/>
    <property type="match status" value="1"/>
</dbReference>
<dbReference type="InterPro" id="IPR003886">
    <property type="entry name" value="NIDO_dom"/>
</dbReference>
<dbReference type="Proteomes" id="UP000823561">
    <property type="component" value="Chromosome 9"/>
</dbReference>
<protein>
    <recommendedName>
        <fullName evidence="12">Sushi, nidogen and EGF-like domain-containing protein 1</fullName>
    </recommendedName>
</protein>
<evidence type="ECO:0000259" key="8">
    <source>
        <dbReference type="PROSITE" id="PS50026"/>
    </source>
</evidence>
<dbReference type="Pfam" id="PF00008">
    <property type="entry name" value="EGF"/>
    <property type="match status" value="4"/>
</dbReference>
<dbReference type="InterPro" id="IPR000742">
    <property type="entry name" value="EGF"/>
</dbReference>